<evidence type="ECO:0000256" key="2">
    <source>
        <dbReference type="SAM" id="SignalP"/>
    </source>
</evidence>
<gene>
    <name evidence="3" type="primary">PLEST007388</name>
    <name evidence="3" type="ORF">PLESTB_001137000</name>
</gene>
<protein>
    <submittedName>
        <fullName evidence="3">Uncharacterized protein</fullName>
    </submittedName>
</protein>
<feature type="chain" id="PRO_5040829046" evidence="2">
    <location>
        <begin position="29"/>
        <end position="126"/>
    </location>
</feature>
<evidence type="ECO:0000313" key="3">
    <source>
        <dbReference type="EMBL" id="GLC56706.1"/>
    </source>
</evidence>
<evidence type="ECO:0000313" key="4">
    <source>
        <dbReference type="Proteomes" id="UP001165080"/>
    </source>
</evidence>
<feature type="region of interest" description="Disordered" evidence="1">
    <location>
        <begin position="81"/>
        <end position="101"/>
    </location>
</feature>
<organism evidence="3 4">
    <name type="scientific">Pleodorina starrii</name>
    <dbReference type="NCBI Taxonomy" id="330485"/>
    <lineage>
        <taxon>Eukaryota</taxon>
        <taxon>Viridiplantae</taxon>
        <taxon>Chlorophyta</taxon>
        <taxon>core chlorophytes</taxon>
        <taxon>Chlorophyceae</taxon>
        <taxon>CS clade</taxon>
        <taxon>Chlamydomonadales</taxon>
        <taxon>Volvocaceae</taxon>
        <taxon>Pleodorina</taxon>
    </lineage>
</organism>
<comment type="caution">
    <text evidence="3">The sequence shown here is derived from an EMBL/GenBank/DDBJ whole genome shotgun (WGS) entry which is preliminary data.</text>
</comment>
<accession>A0A9W6BSI1</accession>
<keyword evidence="4" id="KW-1185">Reference proteome</keyword>
<evidence type="ECO:0000256" key="1">
    <source>
        <dbReference type="SAM" id="MobiDB-lite"/>
    </source>
</evidence>
<sequence>MAELGPVVDAMFMALLQMDLFYASCAAACRCMNHQMEVAEEYYNNNKHMAVNPTAEVKAGTERLFQLNDEWKRRAYRDVKDQFGVDPRSNAPQQQYGQQQYGNQQFAQYGPMMPAQGRGRGRGGNM</sequence>
<keyword evidence="2" id="KW-0732">Signal</keyword>
<reference evidence="3 4" key="1">
    <citation type="journal article" date="2023" name="Commun. Biol.">
        <title>Reorganization of the ancestral sex-determining regions during the evolution of trioecy in Pleodorina starrii.</title>
        <authorList>
            <person name="Takahashi K."/>
            <person name="Suzuki S."/>
            <person name="Kawai-Toyooka H."/>
            <person name="Yamamoto K."/>
            <person name="Hamaji T."/>
            <person name="Ootsuki R."/>
            <person name="Yamaguchi H."/>
            <person name="Kawachi M."/>
            <person name="Higashiyama T."/>
            <person name="Nozaki H."/>
        </authorList>
    </citation>
    <scope>NUCLEOTIDE SEQUENCE [LARGE SCALE GENOMIC DNA]</scope>
    <source>
        <strain evidence="3 4">NIES-4479</strain>
    </source>
</reference>
<feature type="signal peptide" evidence="2">
    <location>
        <begin position="1"/>
        <end position="28"/>
    </location>
</feature>
<dbReference type="AlphaFoldDB" id="A0A9W6BSI1"/>
<proteinExistence type="predicted"/>
<name>A0A9W6BSI1_9CHLO</name>
<dbReference type="Proteomes" id="UP001165080">
    <property type="component" value="Unassembled WGS sequence"/>
</dbReference>
<dbReference type="EMBL" id="BRXU01000016">
    <property type="protein sequence ID" value="GLC56706.1"/>
    <property type="molecule type" value="Genomic_DNA"/>
</dbReference>